<evidence type="ECO:0000313" key="1">
    <source>
        <dbReference type="EMBL" id="RRK33868.1"/>
    </source>
</evidence>
<dbReference type="Proteomes" id="UP000274920">
    <property type="component" value="Unassembled WGS sequence"/>
</dbReference>
<keyword evidence="2" id="KW-1185">Reference proteome</keyword>
<proteinExistence type="predicted"/>
<reference evidence="1" key="1">
    <citation type="submission" date="2018-10" db="EMBL/GenBank/DDBJ databases">
        <title>Schaedlerella arabinophila gen. nov. sp. nov., isolated from the mouse intestinal tract and comparative analysis with the genome of the closely related altered Schaedler flora strain ASF502.</title>
        <authorList>
            <person name="Miyake S."/>
            <person name="Soh M."/>
            <person name="Seedorf H."/>
        </authorList>
    </citation>
    <scope>NUCLEOTIDE SEQUENCE [LARGE SCALE GENOMIC DNA]</scope>
    <source>
        <strain evidence="1">DSM 106076</strain>
    </source>
</reference>
<sequence>MGYIELNLLEMLGAYGEDKLQAILSRFMCPQNADVENFIQSKAIDFARQRLAMTYLVFSDEASPELAGYFTLANKFVSITGNALSKTLQKRIGKFSQYDEELDRFLVSMPLIAQLSRNFNPSLSASIPGQELLAIAWNYPADKNNRDKRNHQFIFICDICTDSTD</sequence>
<dbReference type="Gene3D" id="3.40.630.30">
    <property type="match status" value="1"/>
</dbReference>
<dbReference type="RefSeq" id="WP_125129064.1">
    <property type="nucleotide sequence ID" value="NZ_RHJS01000002.1"/>
</dbReference>
<accession>A0A3R8R7P1</accession>
<evidence type="ECO:0000313" key="2">
    <source>
        <dbReference type="Proteomes" id="UP000274920"/>
    </source>
</evidence>
<name>A0A3R8R7P1_9FIRM</name>
<protein>
    <submittedName>
        <fullName evidence="1">Uncharacterized protein</fullName>
    </submittedName>
</protein>
<comment type="caution">
    <text evidence="1">The sequence shown here is derived from an EMBL/GenBank/DDBJ whole genome shotgun (WGS) entry which is preliminary data.</text>
</comment>
<gene>
    <name evidence="1" type="ORF">EBB54_22785</name>
</gene>
<organism evidence="1 2">
    <name type="scientific">Schaedlerella arabinosiphila</name>
    <dbReference type="NCBI Taxonomy" id="2044587"/>
    <lineage>
        <taxon>Bacteria</taxon>
        <taxon>Bacillati</taxon>
        <taxon>Bacillota</taxon>
        <taxon>Clostridia</taxon>
        <taxon>Lachnospirales</taxon>
        <taxon>Lachnospiraceae</taxon>
        <taxon>Schaedlerella</taxon>
    </lineage>
</organism>
<dbReference type="AlphaFoldDB" id="A0A3R8R7P1"/>
<dbReference type="EMBL" id="RHJS01000002">
    <property type="protein sequence ID" value="RRK33868.1"/>
    <property type="molecule type" value="Genomic_DNA"/>
</dbReference>